<keyword evidence="11" id="KW-1185">Reference proteome</keyword>
<dbReference type="Pfam" id="PF00965">
    <property type="entry name" value="TIMP"/>
    <property type="match status" value="1"/>
</dbReference>
<dbReference type="InterPro" id="IPR008993">
    <property type="entry name" value="TIMP-like_OB-fold"/>
</dbReference>
<feature type="disulfide bond" evidence="7">
    <location>
        <begin position="27"/>
        <end position="126"/>
    </location>
</feature>
<evidence type="ECO:0000256" key="8">
    <source>
        <dbReference type="SAM" id="SignalP"/>
    </source>
</evidence>
<dbReference type="PANTHER" id="PTHR11844">
    <property type="entry name" value="METALLOPROTEASE INHIBITOR"/>
    <property type="match status" value="1"/>
</dbReference>
<evidence type="ECO:0000256" key="2">
    <source>
        <dbReference type="ARBA" id="ARBA00022525"/>
    </source>
</evidence>
<dbReference type="OrthoDB" id="6041041at2759"/>
<keyword evidence="3 6" id="KW-0479">Metal-binding</keyword>
<evidence type="ECO:0000259" key="9">
    <source>
        <dbReference type="PROSITE" id="PS50189"/>
    </source>
</evidence>
<dbReference type="GO" id="GO:0008191">
    <property type="term" value="F:metalloendopeptidase inhibitor activity"/>
    <property type="evidence" value="ECO:0007669"/>
    <property type="project" value="InterPro"/>
</dbReference>
<feature type="disulfide bond" evidence="7">
    <location>
        <begin position="25"/>
        <end position="100"/>
    </location>
</feature>
<evidence type="ECO:0000256" key="1">
    <source>
        <dbReference type="ARBA" id="ARBA00004613"/>
    </source>
</evidence>
<reference evidence="10" key="1">
    <citation type="submission" date="2018-11" db="EMBL/GenBank/DDBJ databases">
        <authorList>
            <person name="Alioto T."/>
            <person name="Alioto T."/>
        </authorList>
    </citation>
    <scope>NUCLEOTIDE SEQUENCE</scope>
</reference>
<dbReference type="PROSITE" id="PS00288">
    <property type="entry name" value="TIMP"/>
    <property type="match status" value="1"/>
</dbReference>
<evidence type="ECO:0000256" key="7">
    <source>
        <dbReference type="PIRSR" id="PIRSR601820-3"/>
    </source>
</evidence>
<dbReference type="AlphaFoldDB" id="A0A8B6GR54"/>
<dbReference type="PANTHER" id="PTHR11844:SF33">
    <property type="entry name" value="TISSUE INHIBITOR OF METALLOPROTEINASE"/>
    <property type="match status" value="1"/>
</dbReference>
<evidence type="ECO:0000313" key="10">
    <source>
        <dbReference type="EMBL" id="VDI68348.1"/>
    </source>
</evidence>
<protein>
    <recommendedName>
        <fullName evidence="9">NTR domain-containing protein</fullName>
    </recommendedName>
</protein>
<dbReference type="GO" id="GO:0002020">
    <property type="term" value="F:protease binding"/>
    <property type="evidence" value="ECO:0007669"/>
    <property type="project" value="TreeGrafter"/>
</dbReference>
<gene>
    <name evidence="10" type="ORF">MGAL_10B042522</name>
</gene>
<evidence type="ECO:0000256" key="6">
    <source>
        <dbReference type="PIRSR" id="PIRSR601820-1"/>
    </source>
</evidence>
<dbReference type="SUPFAM" id="SSF50242">
    <property type="entry name" value="TIMP-like"/>
    <property type="match status" value="1"/>
</dbReference>
<dbReference type="InterPro" id="IPR001820">
    <property type="entry name" value="TIMP"/>
</dbReference>
<evidence type="ECO:0000313" key="11">
    <source>
        <dbReference type="Proteomes" id="UP000596742"/>
    </source>
</evidence>
<dbReference type="GO" id="GO:0046872">
    <property type="term" value="F:metal ion binding"/>
    <property type="evidence" value="ECO:0007669"/>
    <property type="project" value="UniProtKB-KW"/>
</dbReference>
<feature type="chain" id="PRO_5032968664" description="NTR domain-containing protein" evidence="8">
    <location>
        <begin position="22"/>
        <end position="226"/>
    </location>
</feature>
<dbReference type="EMBL" id="UYJE01008894">
    <property type="protein sequence ID" value="VDI68348.1"/>
    <property type="molecule type" value="Genomic_DNA"/>
</dbReference>
<dbReference type="GO" id="GO:0051045">
    <property type="term" value="P:negative regulation of membrane protein ectodomain proteolysis"/>
    <property type="evidence" value="ECO:0007669"/>
    <property type="project" value="TreeGrafter"/>
</dbReference>
<name>A0A8B6GR54_MYTGA</name>
<feature type="disulfide bond" evidence="7">
    <location>
        <begin position="155"/>
        <end position="195"/>
    </location>
</feature>
<dbReference type="SMART" id="SM00206">
    <property type="entry name" value="NTR"/>
    <property type="match status" value="1"/>
</dbReference>
<dbReference type="GO" id="GO:0031012">
    <property type="term" value="C:extracellular matrix"/>
    <property type="evidence" value="ECO:0007669"/>
    <property type="project" value="TreeGrafter"/>
</dbReference>
<evidence type="ECO:0000256" key="5">
    <source>
        <dbReference type="ARBA" id="ARBA00023157"/>
    </source>
</evidence>
<feature type="binding site" evidence="6">
    <location>
        <position position="25"/>
    </location>
    <ligand>
        <name>Zn(2+)</name>
        <dbReference type="ChEBI" id="CHEBI:29105"/>
        <note>ligand shared with metalloproteinase partner</note>
    </ligand>
</feature>
<comment type="subcellular location">
    <subcellularLocation>
        <location evidence="1">Secreted</location>
    </subcellularLocation>
</comment>
<dbReference type="PROSITE" id="PS50189">
    <property type="entry name" value="NTR"/>
    <property type="match status" value="1"/>
</dbReference>
<keyword evidence="2" id="KW-0964">Secreted</keyword>
<feature type="signal peptide" evidence="8">
    <location>
        <begin position="1"/>
        <end position="21"/>
    </location>
</feature>
<dbReference type="InterPro" id="IPR001134">
    <property type="entry name" value="Netrin_domain"/>
</dbReference>
<keyword evidence="4 6" id="KW-0862">Zinc</keyword>
<keyword evidence="5 7" id="KW-1015">Disulfide bond</keyword>
<organism evidence="10 11">
    <name type="scientific">Mytilus galloprovincialis</name>
    <name type="common">Mediterranean mussel</name>
    <dbReference type="NCBI Taxonomy" id="29158"/>
    <lineage>
        <taxon>Eukaryota</taxon>
        <taxon>Metazoa</taxon>
        <taxon>Spiralia</taxon>
        <taxon>Lophotrochozoa</taxon>
        <taxon>Mollusca</taxon>
        <taxon>Bivalvia</taxon>
        <taxon>Autobranchia</taxon>
        <taxon>Pteriomorphia</taxon>
        <taxon>Mytilida</taxon>
        <taxon>Mytiloidea</taxon>
        <taxon>Mytilidae</taxon>
        <taxon>Mytilinae</taxon>
        <taxon>Mytilus</taxon>
    </lineage>
</organism>
<accession>A0A8B6GR54</accession>
<dbReference type="Gene3D" id="2.40.50.120">
    <property type="match status" value="1"/>
</dbReference>
<dbReference type="Proteomes" id="UP000596742">
    <property type="component" value="Unassembled WGS sequence"/>
</dbReference>
<dbReference type="InterPro" id="IPR030490">
    <property type="entry name" value="TIMP_CS"/>
</dbReference>
<evidence type="ECO:0000256" key="3">
    <source>
        <dbReference type="ARBA" id="ARBA00022723"/>
    </source>
</evidence>
<sequence length="226" mass="25735">MNRLMFLVNTVLLVITWTANGVHGCSCFPQHPQSQFCSADFVFYGKVLKEQVKKGPPQEFFYDDQTVRKYTMQVLHTMKGLRTRVDREVVVQSPGSGSLCGMTLQVGEQYVIMGHRDGKKKMIRSCNFVRKASSLSFEETFYLFTKGPYSYLKNCKNGCDDISDSSRGCHLSHDNYGALQCLSDSALCRKEKGVCKWYNSEKCPTITVKPIIPTTPPFRPRPVMRR</sequence>
<feature type="domain" description="NTR" evidence="9">
    <location>
        <begin position="25"/>
        <end position="155"/>
    </location>
</feature>
<dbReference type="GO" id="GO:0005615">
    <property type="term" value="C:extracellular space"/>
    <property type="evidence" value="ECO:0007669"/>
    <property type="project" value="TreeGrafter"/>
</dbReference>
<keyword evidence="8" id="KW-0732">Signal</keyword>
<proteinExistence type="predicted"/>
<comment type="caution">
    <text evidence="10">The sequence shown here is derived from an EMBL/GenBank/DDBJ whole genome shotgun (WGS) entry which is preliminary data.</text>
</comment>
<evidence type="ECO:0000256" key="4">
    <source>
        <dbReference type="ARBA" id="ARBA00022833"/>
    </source>
</evidence>